<evidence type="ECO:0000313" key="1">
    <source>
        <dbReference type="EMBL" id="QJC27726.1"/>
    </source>
</evidence>
<accession>A0A858PYP2</accession>
<sequence>MQPRRALLDRMSANINCNAPASRKTTSSVIGPHTGYTEISHIGEESCPFHKQLHTRGKFPHLGFCPSYIRMSLFYETKIHGAFMPHTITMLCFKDFPSTDRLICN</sequence>
<dbReference type="Proteomes" id="UP000500930">
    <property type="component" value="Chromosome"/>
</dbReference>
<evidence type="ECO:0000313" key="2">
    <source>
        <dbReference type="Proteomes" id="UP000500930"/>
    </source>
</evidence>
<dbReference type="EMBL" id="CP046391">
    <property type="protein sequence ID" value="QJC27726.1"/>
    <property type="molecule type" value="Genomic_DNA"/>
</dbReference>
<proteinExistence type="predicted"/>
<name>A0A858PYP2_9RICK</name>
<protein>
    <submittedName>
        <fullName evidence="1">Uncharacterized protein</fullName>
    </submittedName>
</protein>
<gene>
    <name evidence="1" type="ORF">ANPL_03340</name>
</gene>
<keyword evidence="2" id="KW-1185">Reference proteome</keyword>
<organism evidence="1 2">
    <name type="scientific">Anaplasma platys</name>
    <dbReference type="NCBI Taxonomy" id="949"/>
    <lineage>
        <taxon>Bacteria</taxon>
        <taxon>Pseudomonadati</taxon>
        <taxon>Pseudomonadota</taxon>
        <taxon>Alphaproteobacteria</taxon>
        <taxon>Rickettsiales</taxon>
        <taxon>Anaplasmataceae</taxon>
        <taxon>Anaplasma</taxon>
    </lineage>
</organism>
<reference evidence="1 2" key="1">
    <citation type="journal article" date="2020" name="Pathogens">
        <title>First Whole Genome Sequence of Anaplasma platys, an Obligate Intracellular Rickettsial Pathogen of Dogs.</title>
        <authorList>
            <person name="Llanes A."/>
            <person name="Rajeev S."/>
        </authorList>
    </citation>
    <scope>NUCLEOTIDE SEQUENCE [LARGE SCALE GENOMIC DNA]</scope>
    <source>
        <strain evidence="1 2">S3</strain>
    </source>
</reference>
<dbReference type="KEGG" id="aplt:ANPL_03340"/>
<dbReference type="AlphaFoldDB" id="A0A858PYP2"/>